<dbReference type="CDD" id="cd00067">
    <property type="entry name" value="GAL4"/>
    <property type="match status" value="1"/>
</dbReference>
<feature type="region of interest" description="Disordered" evidence="8">
    <location>
        <begin position="173"/>
        <end position="192"/>
    </location>
</feature>
<dbReference type="Pfam" id="PF04082">
    <property type="entry name" value="Fungal_trans"/>
    <property type="match status" value="1"/>
</dbReference>
<comment type="subcellular location">
    <subcellularLocation>
        <location evidence="1">Nucleus</location>
    </subcellularLocation>
</comment>
<proteinExistence type="predicted"/>
<dbReference type="PROSITE" id="PS50048">
    <property type="entry name" value="ZN2_CY6_FUNGAL_2"/>
    <property type="match status" value="1"/>
</dbReference>
<keyword evidence="4" id="KW-0805">Transcription regulation</keyword>
<evidence type="ECO:0000259" key="9">
    <source>
        <dbReference type="PROSITE" id="PS50048"/>
    </source>
</evidence>
<keyword evidence="6" id="KW-0804">Transcription</keyword>
<dbReference type="Gene3D" id="4.10.240.10">
    <property type="entry name" value="Zn(2)-C6 fungal-type DNA-binding domain"/>
    <property type="match status" value="1"/>
</dbReference>
<dbReference type="GO" id="GO:0045944">
    <property type="term" value="P:positive regulation of transcription by RNA polymerase II"/>
    <property type="evidence" value="ECO:0007669"/>
    <property type="project" value="TreeGrafter"/>
</dbReference>
<feature type="compositionally biased region" description="Polar residues" evidence="8">
    <location>
        <begin position="616"/>
        <end position="638"/>
    </location>
</feature>
<keyword evidence="2" id="KW-0479">Metal-binding</keyword>
<dbReference type="InterPro" id="IPR001138">
    <property type="entry name" value="Zn2Cys6_DnaBD"/>
</dbReference>
<dbReference type="CDD" id="cd12148">
    <property type="entry name" value="fungal_TF_MHR"/>
    <property type="match status" value="1"/>
</dbReference>
<dbReference type="PANTHER" id="PTHR47782:SF8">
    <property type="entry name" value="ZN(II)2CYS6 TRANSCRIPTION FACTOR (EUROFUNG)"/>
    <property type="match status" value="1"/>
</dbReference>
<dbReference type="EMBL" id="MCBS01022821">
    <property type="protein sequence ID" value="RKF76320.1"/>
    <property type="molecule type" value="Genomic_DNA"/>
</dbReference>
<dbReference type="SMART" id="SM00906">
    <property type="entry name" value="Fungal_trans"/>
    <property type="match status" value="1"/>
</dbReference>
<sequence length="791" mass="90357">MDPTDLIRQAQSSLDKARQTNPTRGSNSQEDEISRINSYTLTACCRCRQRKTRCDPGLPRCLPCQRSGSICEYFDRNKNRNMSRNYILHLQDNIWALEKKLSQLMEEETSPPNTEDMVRPGGFVRLNSDDDTPRFLGPSSGIAMTRLVMEEAKKYTDSRSIRELVPNLREPHIATSEPTVGSKRSHPSKASLPAQTLPSINVAEKLVEVFNQKETAQYFTPTLHEPSLLRDVQDVYYGSSDPYQNFVTRMVLAISLQKLDSVYAGLANGYYVAAIEFLEDVIRPKDLKTLQCLVLVAQYSLLTPTQTAIYYIVGLATRICQQLGLTEEKTIVQDVSLGTVDPIQLDLRRRLAWIVLSMEYGLAHSMGRPNSFASGQDQIGIKFFEAKNDQYITKEGILPGPVSEKKTVAIHFLKMRLLQAEIRRVLYQMKRPEPKDEDHVWFKEIQRKMKNWVDASPHNPNWSRPWFHGRYLTMIVMLFRPSPQVPQPMTRSVFMCYSAASMNIESINTQMKTAMVDITWVFVLTIFQALNTILWTVSYPEIRAKHPRKELEMYVNIALDTITRCQSRWPGTEAAAHLYNKLAQACLKIYDSEKNTSLLRTHPSDDGPPHIESLSDLVTDTGSPVKSHQSNNSTGSFDLFQQQPKADPCDQALDPKSEESFNYNFGSSFPKILDPSQYSSTFDIPFNQVDHKFTYFPPENMEPLVFPHDYSNSNEVQPVKQETFNSPIFDGSYSLHPIPYWFRSSIPKNNLFFTKDIMESLSQQQQSELIENLEMNGLSEIENLMNLSSSS</sequence>
<evidence type="ECO:0000256" key="7">
    <source>
        <dbReference type="ARBA" id="ARBA00023242"/>
    </source>
</evidence>
<dbReference type="PROSITE" id="PS00463">
    <property type="entry name" value="ZN2_CY6_FUNGAL_1"/>
    <property type="match status" value="1"/>
</dbReference>
<dbReference type="GO" id="GO:0006351">
    <property type="term" value="P:DNA-templated transcription"/>
    <property type="evidence" value="ECO:0007669"/>
    <property type="project" value="InterPro"/>
</dbReference>
<keyword evidence="3" id="KW-0862">Zinc</keyword>
<feature type="domain" description="Zn(2)-C6 fungal-type" evidence="9">
    <location>
        <begin position="43"/>
        <end position="73"/>
    </location>
</feature>
<dbReference type="InterPro" id="IPR036864">
    <property type="entry name" value="Zn2-C6_fun-type_DNA-bd_sf"/>
</dbReference>
<accession>A0A420IP30</accession>
<feature type="region of interest" description="Disordered" evidence="8">
    <location>
        <begin position="1"/>
        <end position="32"/>
    </location>
</feature>
<dbReference type="GO" id="GO:0043565">
    <property type="term" value="F:sequence-specific DNA binding"/>
    <property type="evidence" value="ECO:0007669"/>
    <property type="project" value="TreeGrafter"/>
</dbReference>
<protein>
    <submittedName>
        <fullName evidence="10">Positive regulator of purine utilization</fullName>
    </submittedName>
</protein>
<gene>
    <name evidence="10" type="ORF">GcM1_228064</name>
</gene>
<feature type="compositionally biased region" description="Polar residues" evidence="8">
    <location>
        <begin position="9"/>
        <end position="28"/>
    </location>
</feature>
<name>A0A420IP30_9PEZI</name>
<dbReference type="InterPro" id="IPR052202">
    <property type="entry name" value="Yeast_MetPath_Reg"/>
</dbReference>
<dbReference type="Pfam" id="PF00172">
    <property type="entry name" value="Zn_clus"/>
    <property type="match status" value="1"/>
</dbReference>
<reference evidence="10 11" key="1">
    <citation type="journal article" date="2018" name="BMC Genomics">
        <title>Comparative genome analyses reveal sequence features reflecting distinct modes of host-adaptation between dicot and monocot powdery mildew.</title>
        <authorList>
            <person name="Wu Y."/>
            <person name="Ma X."/>
            <person name="Pan Z."/>
            <person name="Kale S.D."/>
            <person name="Song Y."/>
            <person name="King H."/>
            <person name="Zhang Q."/>
            <person name="Presley C."/>
            <person name="Deng X."/>
            <person name="Wei C.I."/>
            <person name="Xiao S."/>
        </authorList>
    </citation>
    <scope>NUCLEOTIDE SEQUENCE [LARGE SCALE GENOMIC DNA]</scope>
    <source>
        <strain evidence="10">UMSG1</strain>
    </source>
</reference>
<comment type="caution">
    <text evidence="10">The sequence shown here is derived from an EMBL/GenBank/DDBJ whole genome shotgun (WGS) entry which is preliminary data.</text>
</comment>
<dbReference type="GO" id="GO:0000981">
    <property type="term" value="F:DNA-binding transcription factor activity, RNA polymerase II-specific"/>
    <property type="evidence" value="ECO:0007669"/>
    <property type="project" value="InterPro"/>
</dbReference>
<feature type="region of interest" description="Disordered" evidence="8">
    <location>
        <begin position="598"/>
        <end position="638"/>
    </location>
</feature>
<dbReference type="AlphaFoldDB" id="A0A420IP30"/>
<evidence type="ECO:0000256" key="8">
    <source>
        <dbReference type="SAM" id="MobiDB-lite"/>
    </source>
</evidence>
<evidence type="ECO:0000256" key="5">
    <source>
        <dbReference type="ARBA" id="ARBA00023125"/>
    </source>
</evidence>
<keyword evidence="7" id="KW-0539">Nucleus</keyword>
<evidence type="ECO:0000256" key="3">
    <source>
        <dbReference type="ARBA" id="ARBA00022833"/>
    </source>
</evidence>
<dbReference type="PANTHER" id="PTHR47782">
    <property type="entry name" value="ZN(II)2CYS6 TRANSCRIPTION FACTOR (EUROFUNG)-RELATED"/>
    <property type="match status" value="1"/>
</dbReference>
<evidence type="ECO:0000256" key="6">
    <source>
        <dbReference type="ARBA" id="ARBA00023163"/>
    </source>
</evidence>
<dbReference type="SMART" id="SM00066">
    <property type="entry name" value="GAL4"/>
    <property type="match status" value="1"/>
</dbReference>
<evidence type="ECO:0000256" key="4">
    <source>
        <dbReference type="ARBA" id="ARBA00023015"/>
    </source>
</evidence>
<evidence type="ECO:0000256" key="1">
    <source>
        <dbReference type="ARBA" id="ARBA00004123"/>
    </source>
</evidence>
<dbReference type="GO" id="GO:0005634">
    <property type="term" value="C:nucleus"/>
    <property type="evidence" value="ECO:0007669"/>
    <property type="project" value="UniProtKB-SubCell"/>
</dbReference>
<evidence type="ECO:0000313" key="10">
    <source>
        <dbReference type="EMBL" id="RKF76320.1"/>
    </source>
</evidence>
<dbReference type="SUPFAM" id="SSF57701">
    <property type="entry name" value="Zn2/Cys6 DNA-binding domain"/>
    <property type="match status" value="1"/>
</dbReference>
<evidence type="ECO:0000256" key="2">
    <source>
        <dbReference type="ARBA" id="ARBA00022723"/>
    </source>
</evidence>
<organism evidence="10 11">
    <name type="scientific">Golovinomyces cichoracearum</name>
    <dbReference type="NCBI Taxonomy" id="62708"/>
    <lineage>
        <taxon>Eukaryota</taxon>
        <taxon>Fungi</taxon>
        <taxon>Dikarya</taxon>
        <taxon>Ascomycota</taxon>
        <taxon>Pezizomycotina</taxon>
        <taxon>Leotiomycetes</taxon>
        <taxon>Erysiphales</taxon>
        <taxon>Erysiphaceae</taxon>
        <taxon>Golovinomyces</taxon>
    </lineage>
</organism>
<keyword evidence="5" id="KW-0238">DNA-binding</keyword>
<dbReference type="Proteomes" id="UP000285326">
    <property type="component" value="Unassembled WGS sequence"/>
</dbReference>
<evidence type="ECO:0000313" key="11">
    <source>
        <dbReference type="Proteomes" id="UP000285326"/>
    </source>
</evidence>
<dbReference type="GO" id="GO:0008270">
    <property type="term" value="F:zinc ion binding"/>
    <property type="evidence" value="ECO:0007669"/>
    <property type="project" value="InterPro"/>
</dbReference>
<dbReference type="InterPro" id="IPR007219">
    <property type="entry name" value="XnlR_reg_dom"/>
</dbReference>